<evidence type="ECO:0000256" key="9">
    <source>
        <dbReference type="ARBA" id="ARBA00023136"/>
    </source>
</evidence>
<keyword evidence="8" id="KW-0496">Mitochondrion</keyword>
<dbReference type="GO" id="GO:0045275">
    <property type="term" value="C:respiratory chain complex III"/>
    <property type="evidence" value="ECO:0007669"/>
    <property type="project" value="InterPro"/>
</dbReference>
<dbReference type="GO" id="GO:0005743">
    <property type="term" value="C:mitochondrial inner membrane"/>
    <property type="evidence" value="ECO:0007669"/>
    <property type="project" value="UniProtKB-SubCell"/>
</dbReference>
<protein>
    <recommendedName>
        <fullName evidence="3">Cytochrome b-c1 complex subunit 7</fullName>
    </recommendedName>
    <alternativeName>
        <fullName evidence="10">Complex III subunit VII</fullName>
    </alternativeName>
    <alternativeName>
        <fullName evidence="11">Ubiquinol-cytochrome c reductase complex 14 kDa protein</fullName>
    </alternativeName>
</protein>
<evidence type="ECO:0000313" key="16">
    <source>
        <dbReference type="EMBL" id="CAF3590491.1"/>
    </source>
</evidence>
<accession>A0A813T5T8</accession>
<dbReference type="Proteomes" id="UP000663829">
    <property type="component" value="Unassembled WGS sequence"/>
</dbReference>
<evidence type="ECO:0000256" key="8">
    <source>
        <dbReference type="ARBA" id="ARBA00023128"/>
    </source>
</evidence>
<dbReference type="Proteomes" id="UP000682733">
    <property type="component" value="Unassembled WGS sequence"/>
</dbReference>
<evidence type="ECO:0000256" key="4">
    <source>
        <dbReference type="ARBA" id="ARBA00022448"/>
    </source>
</evidence>
<dbReference type="EMBL" id="CAJNOK010000440">
    <property type="protein sequence ID" value="CAF0753245.1"/>
    <property type="molecule type" value="Genomic_DNA"/>
</dbReference>
<comment type="subunit">
    <text evidence="12">Component of the ubiquinol-cytochrome c oxidoreductase (cytochrome b-c1 complex, complex III, CIII), a multisubunit enzyme composed of 3 respiratory subunits cytochrome b, cytochrome c1 and Rieske protein, 2 core protein subunits, and additional low-molecular weight protein subunits. The complex exists as an obligatory dimer and forms supercomplexes (SCs) in the inner mitochondrial membrane with cytochrome c oxidase (complex IV, CIV).</text>
</comment>
<dbReference type="EMBL" id="CAJOBC010000472">
    <property type="protein sequence ID" value="CAF3590491.1"/>
    <property type="molecule type" value="Genomic_DNA"/>
</dbReference>
<dbReference type="InterPro" id="IPR036544">
    <property type="entry name" value="QCR7_sf"/>
</dbReference>
<keyword evidence="17" id="KW-1185">Reference proteome</keyword>
<dbReference type="InterPro" id="IPR003197">
    <property type="entry name" value="QCR7"/>
</dbReference>
<dbReference type="PANTHER" id="PTHR12022">
    <property type="entry name" value="UBIQUINOL-CYTOCHROME C REDUCTASE COMPLEX 14 KD PROTEIN"/>
    <property type="match status" value="1"/>
</dbReference>
<dbReference type="SUPFAM" id="SSF81524">
    <property type="entry name" value="14 kDa protein of cytochrome bc1 complex (Ubiquinol-cytochrome c reductase)"/>
    <property type="match status" value="1"/>
</dbReference>
<organism evidence="14 17">
    <name type="scientific">Didymodactylos carnosus</name>
    <dbReference type="NCBI Taxonomy" id="1234261"/>
    <lineage>
        <taxon>Eukaryota</taxon>
        <taxon>Metazoa</taxon>
        <taxon>Spiralia</taxon>
        <taxon>Gnathifera</taxon>
        <taxon>Rotifera</taxon>
        <taxon>Eurotatoria</taxon>
        <taxon>Bdelloidea</taxon>
        <taxon>Philodinida</taxon>
        <taxon>Philodinidae</taxon>
        <taxon>Didymodactylos</taxon>
    </lineage>
</organism>
<dbReference type="Pfam" id="PF02271">
    <property type="entry name" value="UCR_14kD"/>
    <property type="match status" value="1"/>
</dbReference>
<evidence type="ECO:0000313" key="17">
    <source>
        <dbReference type="Proteomes" id="UP000663829"/>
    </source>
</evidence>
<evidence type="ECO:0000256" key="12">
    <source>
        <dbReference type="ARBA" id="ARBA00038521"/>
    </source>
</evidence>
<dbReference type="PANTHER" id="PTHR12022:SF0">
    <property type="entry name" value="CYTOCHROME B-C1 COMPLEX SUBUNIT 7"/>
    <property type="match status" value="1"/>
</dbReference>
<gene>
    <name evidence="14" type="ORF">GPM918_LOCUS3732</name>
    <name evidence="13" type="ORF">OVA965_LOCUS2135</name>
    <name evidence="16" type="ORF">SRO942_LOCUS3732</name>
    <name evidence="15" type="ORF">TMI583_LOCUS2135</name>
</gene>
<evidence type="ECO:0000256" key="6">
    <source>
        <dbReference type="ARBA" id="ARBA00022792"/>
    </source>
</evidence>
<evidence type="ECO:0000256" key="10">
    <source>
        <dbReference type="ARBA" id="ARBA00031021"/>
    </source>
</evidence>
<evidence type="ECO:0000256" key="7">
    <source>
        <dbReference type="ARBA" id="ARBA00022982"/>
    </source>
</evidence>
<keyword evidence="7" id="KW-0249">Electron transport</keyword>
<proteinExistence type="inferred from homology"/>
<keyword evidence="9" id="KW-0472">Membrane</keyword>
<evidence type="ECO:0000256" key="2">
    <source>
        <dbReference type="ARBA" id="ARBA00008554"/>
    </source>
</evidence>
<keyword evidence="5" id="KW-0679">Respiratory chain</keyword>
<dbReference type="OrthoDB" id="425749at2759"/>
<evidence type="ECO:0000256" key="1">
    <source>
        <dbReference type="ARBA" id="ARBA00004443"/>
    </source>
</evidence>
<evidence type="ECO:0000313" key="15">
    <source>
        <dbReference type="EMBL" id="CAF3532148.1"/>
    </source>
</evidence>
<dbReference type="Proteomes" id="UP000681722">
    <property type="component" value="Unassembled WGS sequence"/>
</dbReference>
<dbReference type="Proteomes" id="UP000677228">
    <property type="component" value="Unassembled WGS sequence"/>
</dbReference>
<comment type="caution">
    <text evidence="14">The sequence shown here is derived from an EMBL/GenBank/DDBJ whole genome shotgun (WGS) entry which is preliminary data.</text>
</comment>
<comment type="subcellular location">
    <subcellularLocation>
        <location evidence="1">Mitochondrion inner membrane</location>
        <topology evidence="1">Peripheral membrane protein</topology>
        <orientation evidence="1">Matrix side</orientation>
    </subcellularLocation>
</comment>
<reference evidence="14" key="1">
    <citation type="submission" date="2021-02" db="EMBL/GenBank/DDBJ databases">
        <authorList>
            <person name="Nowell W R."/>
        </authorList>
    </citation>
    <scope>NUCLEOTIDE SEQUENCE</scope>
</reference>
<sequence length="134" mass="16195">MSAQKFLNKATIEFGKRIFGPKLRKEPTTLKESYAKFKYYQTSHHKYGLLEHDRMWDGDKKVSEAVRRLRISEPEVYDERGFRISRSINFDLKKMYLPQDEWTTYENDVPYLQPFLDEIEREQAETKHWKKVLG</sequence>
<evidence type="ECO:0000256" key="11">
    <source>
        <dbReference type="ARBA" id="ARBA00032927"/>
    </source>
</evidence>
<dbReference type="EMBL" id="CAJNOQ010000472">
    <property type="protein sequence ID" value="CAF0805143.1"/>
    <property type="molecule type" value="Genomic_DNA"/>
</dbReference>
<dbReference type="GO" id="GO:0006122">
    <property type="term" value="P:mitochondrial electron transport, ubiquinol to cytochrome c"/>
    <property type="evidence" value="ECO:0007669"/>
    <property type="project" value="InterPro"/>
</dbReference>
<name>A0A813T5T8_9BILA</name>
<dbReference type="AlphaFoldDB" id="A0A813T5T8"/>
<evidence type="ECO:0000313" key="13">
    <source>
        <dbReference type="EMBL" id="CAF0753245.1"/>
    </source>
</evidence>
<dbReference type="EMBL" id="CAJOBA010000440">
    <property type="protein sequence ID" value="CAF3532148.1"/>
    <property type="molecule type" value="Genomic_DNA"/>
</dbReference>
<evidence type="ECO:0000256" key="5">
    <source>
        <dbReference type="ARBA" id="ARBA00022660"/>
    </source>
</evidence>
<keyword evidence="4" id="KW-0813">Transport</keyword>
<evidence type="ECO:0000313" key="14">
    <source>
        <dbReference type="EMBL" id="CAF0805143.1"/>
    </source>
</evidence>
<dbReference type="Gene3D" id="1.10.1090.10">
    <property type="entry name" value="Cytochrome b-c1 complex subunit 7"/>
    <property type="match status" value="1"/>
</dbReference>
<keyword evidence="6" id="KW-0999">Mitochondrion inner membrane</keyword>
<evidence type="ECO:0000256" key="3">
    <source>
        <dbReference type="ARBA" id="ARBA00016323"/>
    </source>
</evidence>
<comment type="similarity">
    <text evidence="2">Belongs to the UQCRB/QCR7 family.</text>
</comment>